<dbReference type="Gene3D" id="3.10.20.310">
    <property type="entry name" value="membrane protein fhac"/>
    <property type="match status" value="5"/>
</dbReference>
<dbReference type="PANTHER" id="PTHR12815:SF23">
    <property type="entry name" value="OUTER MEMBRANE PROTEIN ASSEMBLY FACTOR BAMA"/>
    <property type="match status" value="1"/>
</dbReference>
<comment type="subcellular location">
    <subcellularLocation>
        <location evidence="8">Cell outer membrane</location>
    </subcellularLocation>
    <subcellularLocation>
        <location evidence="1">Membrane</location>
    </subcellularLocation>
</comment>
<dbReference type="PANTHER" id="PTHR12815">
    <property type="entry name" value="SORTING AND ASSEMBLY MACHINERY SAMM50 PROTEIN FAMILY MEMBER"/>
    <property type="match status" value="1"/>
</dbReference>
<protein>
    <recommendedName>
        <fullName evidence="8 9">Outer membrane protein assembly factor BamA</fullName>
    </recommendedName>
</protein>
<dbReference type="EMBL" id="JBALHR010000001">
    <property type="protein sequence ID" value="MEH7826665.1"/>
    <property type="molecule type" value="Genomic_DNA"/>
</dbReference>
<keyword evidence="6 8" id="KW-0472">Membrane</keyword>
<evidence type="ECO:0000313" key="11">
    <source>
        <dbReference type="EMBL" id="MEH7826665.1"/>
    </source>
</evidence>
<evidence type="ECO:0000256" key="1">
    <source>
        <dbReference type="ARBA" id="ARBA00004370"/>
    </source>
</evidence>
<dbReference type="Pfam" id="PF01103">
    <property type="entry name" value="Omp85"/>
    <property type="match status" value="1"/>
</dbReference>
<dbReference type="InterPro" id="IPR034746">
    <property type="entry name" value="POTRA"/>
</dbReference>
<keyword evidence="5 8" id="KW-0677">Repeat</keyword>
<evidence type="ECO:0000256" key="9">
    <source>
        <dbReference type="NCBIfam" id="TIGR03303"/>
    </source>
</evidence>
<evidence type="ECO:0000256" key="2">
    <source>
        <dbReference type="ARBA" id="ARBA00022452"/>
    </source>
</evidence>
<evidence type="ECO:0000256" key="6">
    <source>
        <dbReference type="ARBA" id="ARBA00023136"/>
    </source>
</evidence>
<keyword evidence="4 8" id="KW-0732">Signal</keyword>
<evidence type="ECO:0000256" key="4">
    <source>
        <dbReference type="ARBA" id="ARBA00022729"/>
    </source>
</evidence>
<keyword evidence="7 8" id="KW-0998">Cell outer membrane</keyword>
<keyword evidence="2 8" id="KW-1134">Transmembrane beta strand</keyword>
<dbReference type="PROSITE" id="PS51779">
    <property type="entry name" value="POTRA"/>
    <property type="match status" value="2"/>
</dbReference>
<dbReference type="InterPro" id="IPR039910">
    <property type="entry name" value="D15-like"/>
</dbReference>
<evidence type="ECO:0000256" key="3">
    <source>
        <dbReference type="ARBA" id="ARBA00022692"/>
    </source>
</evidence>
<feature type="domain" description="POTRA" evidence="10">
    <location>
        <begin position="330"/>
        <end position="403"/>
    </location>
</feature>
<comment type="function">
    <text evidence="8">Part of the outer membrane protein assembly complex, which is involved in assembly and insertion of beta-barrel proteins into the outer membrane.</text>
</comment>
<accession>A0ABU8BPN2</accession>
<dbReference type="Proteomes" id="UP001431963">
    <property type="component" value="Unassembled WGS sequence"/>
</dbReference>
<dbReference type="PIRSF" id="PIRSF006076">
    <property type="entry name" value="OM_assembly_OMP85"/>
    <property type="match status" value="1"/>
</dbReference>
<keyword evidence="12" id="KW-1185">Reference proteome</keyword>
<evidence type="ECO:0000256" key="7">
    <source>
        <dbReference type="ARBA" id="ARBA00023237"/>
    </source>
</evidence>
<dbReference type="HAMAP" id="MF_01430">
    <property type="entry name" value="OM_assembly_BamA"/>
    <property type="match status" value="1"/>
</dbReference>
<evidence type="ECO:0000313" key="12">
    <source>
        <dbReference type="Proteomes" id="UP001431963"/>
    </source>
</evidence>
<dbReference type="InterPro" id="IPR023707">
    <property type="entry name" value="OM_assembly_BamA"/>
</dbReference>
<evidence type="ECO:0000256" key="5">
    <source>
        <dbReference type="ARBA" id="ARBA00022737"/>
    </source>
</evidence>
<dbReference type="Gene3D" id="2.40.160.50">
    <property type="entry name" value="membrane protein fhac: a member of the omp85/tpsb transporter family"/>
    <property type="match status" value="1"/>
</dbReference>
<dbReference type="InterPro" id="IPR000184">
    <property type="entry name" value="Bac_surfAg_D15"/>
</dbReference>
<evidence type="ECO:0000259" key="10">
    <source>
        <dbReference type="PROSITE" id="PS51779"/>
    </source>
</evidence>
<feature type="domain" description="POTRA" evidence="10">
    <location>
        <begin position="10"/>
        <end position="76"/>
    </location>
</feature>
<dbReference type="Pfam" id="PF07244">
    <property type="entry name" value="POTRA"/>
    <property type="match status" value="4"/>
</dbReference>
<proteinExistence type="inferred from homology"/>
<gene>
    <name evidence="8 11" type="primary">bamA</name>
    <name evidence="11" type="ORF">V6590_00730</name>
</gene>
<dbReference type="InterPro" id="IPR010827">
    <property type="entry name" value="BamA/TamA_POTRA"/>
</dbReference>
<comment type="caution">
    <text evidence="11">The sequence shown here is derived from an EMBL/GenBank/DDBJ whole genome shotgun (WGS) entry which is preliminary data.</text>
</comment>
<keyword evidence="3 8" id="KW-0812">Transmembrane</keyword>
<comment type="subunit">
    <text evidence="8">Part of the Bam complex.</text>
</comment>
<evidence type="ECO:0000256" key="8">
    <source>
        <dbReference type="HAMAP-Rule" id="MF_01430"/>
    </source>
</evidence>
<dbReference type="NCBIfam" id="TIGR03303">
    <property type="entry name" value="OM_YaeT"/>
    <property type="match status" value="1"/>
</dbReference>
<comment type="similarity">
    <text evidence="8">Belongs to the BamA family.</text>
</comment>
<organism evidence="11 12">
    <name type="scientific">Gemmobacter denitrificans</name>
    <dbReference type="NCBI Taxonomy" id="3123040"/>
    <lineage>
        <taxon>Bacteria</taxon>
        <taxon>Pseudomonadati</taxon>
        <taxon>Pseudomonadota</taxon>
        <taxon>Alphaproteobacteria</taxon>
        <taxon>Rhodobacterales</taxon>
        <taxon>Paracoccaceae</taxon>
        <taxon>Gemmobacter</taxon>
    </lineage>
</organism>
<reference evidence="11" key="1">
    <citation type="submission" date="2024-02" db="EMBL/GenBank/DDBJ databases">
        <title>Genome sequences of strain Gemmobacter sp. JM10B15.</title>
        <authorList>
            <person name="Zhang M."/>
        </authorList>
    </citation>
    <scope>NUCLEOTIDE SEQUENCE</scope>
    <source>
        <strain evidence="11">JM10B15</strain>
    </source>
</reference>
<sequence length="758" mass="83177">MLMQAHAQGLNVSQVTVEGNQNIDAASILKLAGIGRGETTAAQLNDAYQALQNSGLFETVEVLPQGSRLVIRVKEYPLVNVISFEGNKRLKDEALAEIIQSKARRVYSPAKAEADAALIAEGYREQGRLAASVEPKIIRRSDNMVDLVFEIAEGKPTEIERLAFVGNRAFSDRRLRQVLETKQAGLLRTFIRRDTLQPDRLELDKQLLKDFYLSRGYVDVQILDASAEVARERDGVFVTFTLQEGQQFTFGKISAASEIEGLDATEFEAALKLRPGSVYSPSGVETNITRLENLALKKGLTFVSIEPRITRNEKTRELDVVFTLVRGQKIFVERIDIEGNTTTLDQVVRRQFRTVEGDPFNPREIRQSAERIRALGYFADARVNAEPGTSPDQVVVNVDVEEQPTGSLSFGASYGVSSGLGFSIGLTETNFLGRGQTVGFNISTGTDNTNSSITFIEPAFLGRDLKLKFNTFYNETDNQDATYDTRLAGIVPAIEFPVSELGRLELRYFLRYSDLKDLRQAVADDPATPDVDETVLPTSPIIGRDEAREGLFYSGIGATYSYDSRISGVNPNGGVLLRFGVDYAGLGGDVDSITATALALAETKVWNEEVTLRAVFEGGALHMLNDDPSRVTDRYFGGGKIRGFEPGGIGPRDLATDDALGGNFFAVARFEADFPLGLPEEYGISGGLFADFGSVWSLDDVAGQSGAVDDGFHLRSSVGVSIFWTTPIGPLRFNFSKALDKQDYDKEQSFDLTISTKF</sequence>
<name>A0ABU8BPN2_9RHOB</name>